<dbReference type="GO" id="GO:0016787">
    <property type="term" value="F:hydrolase activity"/>
    <property type="evidence" value="ECO:0007669"/>
    <property type="project" value="UniProtKB-KW"/>
</dbReference>
<dbReference type="PANTHER" id="PTHR43798:SF31">
    <property type="entry name" value="AB HYDROLASE SUPERFAMILY PROTEIN YCLE"/>
    <property type="match status" value="1"/>
</dbReference>
<reference evidence="3" key="1">
    <citation type="submission" date="2019-03" db="EMBL/GenBank/DDBJ databases">
        <title>Lake Tanganyika Metagenome-Assembled Genomes (MAGs).</title>
        <authorList>
            <person name="Tran P."/>
        </authorList>
    </citation>
    <scope>NUCLEOTIDE SEQUENCE</scope>
    <source>
        <strain evidence="3">K_DeepCast_65m_m2_066</strain>
    </source>
</reference>
<dbReference type="PRINTS" id="PR00111">
    <property type="entry name" value="ABHYDROLASE"/>
</dbReference>
<organism evidence="3 4">
    <name type="scientific">Tectimicrobiota bacterium</name>
    <dbReference type="NCBI Taxonomy" id="2528274"/>
    <lineage>
        <taxon>Bacteria</taxon>
        <taxon>Pseudomonadati</taxon>
        <taxon>Nitrospinota/Tectimicrobiota group</taxon>
        <taxon>Candidatus Tectimicrobiota</taxon>
    </lineage>
</organism>
<proteinExistence type="predicted"/>
<protein>
    <submittedName>
        <fullName evidence="3">Alpha/beta fold hydrolase</fullName>
    </submittedName>
</protein>
<dbReference type="Pfam" id="PF00561">
    <property type="entry name" value="Abhydrolase_1"/>
    <property type="match status" value="1"/>
</dbReference>
<sequence>MPMASVNGIQLYYEVTGSGYPLLFCHEFAGDYRSWEPQVRYFSRRYQVITYNARGYPPSDVPETVEAYSQDQATDDIVGLMRHLGLEQAHLVGLSMGGYAVLHFGLRYPELARSLVIAGCGYGSVASERQRFQQDSGDIAGRIERDGMRDVASVYSRGPTRVQFIDKDPRGWREFADQLAEHSGLGAARTMQGVQGRRPSVYALEEQMRRLHVPTLIITGDEDEPCLEPGIFMKRSIPTAGLLVIPKSGHTINLEEPDAFNRAIWDFLTSVEAGKWDTRNPASLSASAVLPADDK</sequence>
<accession>A0A937W2G4</accession>
<dbReference type="SUPFAM" id="SSF53474">
    <property type="entry name" value="alpha/beta-Hydrolases"/>
    <property type="match status" value="1"/>
</dbReference>
<dbReference type="EMBL" id="VGLS01000234">
    <property type="protein sequence ID" value="MBM3223975.1"/>
    <property type="molecule type" value="Genomic_DNA"/>
</dbReference>
<feature type="domain" description="AB hydrolase-1" evidence="2">
    <location>
        <begin position="20"/>
        <end position="257"/>
    </location>
</feature>
<evidence type="ECO:0000259" key="2">
    <source>
        <dbReference type="Pfam" id="PF00561"/>
    </source>
</evidence>
<dbReference type="AlphaFoldDB" id="A0A937W2G4"/>
<dbReference type="InterPro" id="IPR029058">
    <property type="entry name" value="AB_hydrolase_fold"/>
</dbReference>
<dbReference type="Gene3D" id="3.40.50.1820">
    <property type="entry name" value="alpha/beta hydrolase"/>
    <property type="match status" value="1"/>
</dbReference>
<dbReference type="Proteomes" id="UP000712673">
    <property type="component" value="Unassembled WGS sequence"/>
</dbReference>
<dbReference type="InterPro" id="IPR050266">
    <property type="entry name" value="AB_hydrolase_sf"/>
</dbReference>
<dbReference type="GO" id="GO:0016020">
    <property type="term" value="C:membrane"/>
    <property type="evidence" value="ECO:0007669"/>
    <property type="project" value="TreeGrafter"/>
</dbReference>
<keyword evidence="1 3" id="KW-0378">Hydrolase</keyword>
<evidence type="ECO:0000313" key="3">
    <source>
        <dbReference type="EMBL" id="MBM3223975.1"/>
    </source>
</evidence>
<evidence type="ECO:0000256" key="1">
    <source>
        <dbReference type="ARBA" id="ARBA00022801"/>
    </source>
</evidence>
<comment type="caution">
    <text evidence="3">The sequence shown here is derived from an EMBL/GenBank/DDBJ whole genome shotgun (WGS) entry which is preliminary data.</text>
</comment>
<evidence type="ECO:0000313" key="4">
    <source>
        <dbReference type="Proteomes" id="UP000712673"/>
    </source>
</evidence>
<dbReference type="InterPro" id="IPR000073">
    <property type="entry name" value="AB_hydrolase_1"/>
</dbReference>
<name>A0A937W2G4_UNCTE</name>
<gene>
    <name evidence="3" type="ORF">FJZ47_09260</name>
</gene>
<dbReference type="PANTHER" id="PTHR43798">
    <property type="entry name" value="MONOACYLGLYCEROL LIPASE"/>
    <property type="match status" value="1"/>
</dbReference>